<dbReference type="AlphaFoldDB" id="A0A183FW25"/>
<dbReference type="WBParaSite" id="HPBE_0001259501-mRNA-1">
    <property type="protein sequence ID" value="HPBE_0001259501-mRNA-1"/>
    <property type="gene ID" value="HPBE_0001259501"/>
</dbReference>
<accession>A0A183FW25</accession>
<proteinExistence type="predicted"/>
<name>A0A183FW25_HELPZ</name>
<evidence type="ECO:0000313" key="3">
    <source>
        <dbReference type="WBParaSite" id="HPBE_0001259501-mRNA-1"/>
    </source>
</evidence>
<dbReference type="PANTHER" id="PTHR45786:SF74">
    <property type="entry name" value="ATP-DEPENDENT DNA HELICASE"/>
    <property type="match status" value="1"/>
</dbReference>
<sequence length="170" mass="19092">MSQNFRGSVRNYNSGSAMASMIAHVDTPIGRGPYCNKIHGQVYHRVVALRPPMAQRPNNDHGYRTCSCWPVSCNTSLFADLHRLLLRVNPYGQSFIMMDEVLRVEEQSAIALGLSPKPVHMVFGQQAGCDLRRYNSATANEVAVIYVAMRRIFLANEDWSFVIEEVLCGL</sequence>
<protein>
    <submittedName>
        <fullName evidence="3">ABC2_membrane_7 domain-containing protein</fullName>
    </submittedName>
</protein>
<reference evidence="1 2" key="1">
    <citation type="submission" date="2018-11" db="EMBL/GenBank/DDBJ databases">
        <authorList>
            <consortium name="Pathogen Informatics"/>
        </authorList>
    </citation>
    <scope>NUCLEOTIDE SEQUENCE [LARGE SCALE GENOMIC DNA]</scope>
</reference>
<reference evidence="3" key="2">
    <citation type="submission" date="2019-09" db="UniProtKB">
        <authorList>
            <consortium name="WormBaseParasite"/>
        </authorList>
    </citation>
    <scope>IDENTIFICATION</scope>
</reference>
<organism evidence="2 3">
    <name type="scientific">Heligmosomoides polygyrus</name>
    <name type="common">Parasitic roundworm</name>
    <dbReference type="NCBI Taxonomy" id="6339"/>
    <lineage>
        <taxon>Eukaryota</taxon>
        <taxon>Metazoa</taxon>
        <taxon>Ecdysozoa</taxon>
        <taxon>Nematoda</taxon>
        <taxon>Chromadorea</taxon>
        <taxon>Rhabditida</taxon>
        <taxon>Rhabditina</taxon>
        <taxon>Rhabditomorpha</taxon>
        <taxon>Strongyloidea</taxon>
        <taxon>Heligmosomidae</taxon>
        <taxon>Heligmosomoides</taxon>
    </lineage>
</organism>
<evidence type="ECO:0000313" key="1">
    <source>
        <dbReference type="EMBL" id="VDO92848.1"/>
    </source>
</evidence>
<gene>
    <name evidence="1" type="ORF">HPBE_LOCUS12596</name>
</gene>
<dbReference type="OrthoDB" id="10039910at2759"/>
<accession>A0A3P8CXR7</accession>
<dbReference type="PANTHER" id="PTHR45786">
    <property type="entry name" value="DNA BINDING PROTEIN-LIKE"/>
    <property type="match status" value="1"/>
</dbReference>
<evidence type="ECO:0000313" key="2">
    <source>
        <dbReference type="Proteomes" id="UP000050761"/>
    </source>
</evidence>
<keyword evidence="2" id="KW-1185">Reference proteome</keyword>
<dbReference type="Proteomes" id="UP000050761">
    <property type="component" value="Unassembled WGS sequence"/>
</dbReference>
<dbReference type="EMBL" id="UZAH01027562">
    <property type="protein sequence ID" value="VDO92848.1"/>
    <property type="molecule type" value="Genomic_DNA"/>
</dbReference>